<dbReference type="AlphaFoldDB" id="A0A6A6PFF2"/>
<feature type="region of interest" description="Disordered" evidence="1">
    <location>
        <begin position="1"/>
        <end position="30"/>
    </location>
</feature>
<keyword evidence="3" id="KW-1185">Reference proteome</keyword>
<evidence type="ECO:0008006" key="4">
    <source>
        <dbReference type="Google" id="ProtNLM"/>
    </source>
</evidence>
<dbReference type="PANTHER" id="PTHR37535:SF2">
    <property type="entry name" value="FINGER DOMAIN PROTEIN, PUTATIVE (AFU_ORTHOLOGUE AFUA_6G09300)-RELATED"/>
    <property type="match status" value="1"/>
</dbReference>
<reference evidence="2" key="1">
    <citation type="journal article" date="2020" name="Stud. Mycol.">
        <title>101 Dothideomycetes genomes: a test case for predicting lifestyles and emergence of pathogens.</title>
        <authorList>
            <person name="Haridas S."/>
            <person name="Albert R."/>
            <person name="Binder M."/>
            <person name="Bloem J."/>
            <person name="Labutti K."/>
            <person name="Salamov A."/>
            <person name="Andreopoulos B."/>
            <person name="Baker S."/>
            <person name="Barry K."/>
            <person name="Bills G."/>
            <person name="Bluhm B."/>
            <person name="Cannon C."/>
            <person name="Castanera R."/>
            <person name="Culley D."/>
            <person name="Daum C."/>
            <person name="Ezra D."/>
            <person name="Gonzalez J."/>
            <person name="Henrissat B."/>
            <person name="Kuo A."/>
            <person name="Liang C."/>
            <person name="Lipzen A."/>
            <person name="Lutzoni F."/>
            <person name="Magnuson J."/>
            <person name="Mondo S."/>
            <person name="Nolan M."/>
            <person name="Ohm R."/>
            <person name="Pangilinan J."/>
            <person name="Park H.-J."/>
            <person name="Ramirez L."/>
            <person name="Alfaro M."/>
            <person name="Sun H."/>
            <person name="Tritt A."/>
            <person name="Yoshinaga Y."/>
            <person name="Zwiers L.-H."/>
            <person name="Turgeon B."/>
            <person name="Goodwin S."/>
            <person name="Spatafora J."/>
            <person name="Crous P."/>
            <person name="Grigoriev I."/>
        </authorList>
    </citation>
    <scope>NUCLEOTIDE SEQUENCE</scope>
    <source>
        <strain evidence="2">CBS 113389</strain>
    </source>
</reference>
<evidence type="ECO:0000256" key="1">
    <source>
        <dbReference type="SAM" id="MobiDB-lite"/>
    </source>
</evidence>
<accession>A0A6A6PFF2</accession>
<dbReference type="Pfam" id="PF11917">
    <property type="entry name" value="DUF3435"/>
    <property type="match status" value="1"/>
</dbReference>
<dbReference type="Proteomes" id="UP000799767">
    <property type="component" value="Unassembled WGS sequence"/>
</dbReference>
<proteinExistence type="predicted"/>
<dbReference type="GeneID" id="54478854"/>
<gene>
    <name evidence="2" type="ORF">BDY17DRAFT_328515</name>
</gene>
<dbReference type="OrthoDB" id="4485682at2759"/>
<dbReference type="RefSeq" id="XP_033585011.1">
    <property type="nucleotide sequence ID" value="XM_033737852.1"/>
</dbReference>
<organism evidence="2 3">
    <name type="scientific">Neohortaea acidophila</name>
    <dbReference type="NCBI Taxonomy" id="245834"/>
    <lineage>
        <taxon>Eukaryota</taxon>
        <taxon>Fungi</taxon>
        <taxon>Dikarya</taxon>
        <taxon>Ascomycota</taxon>
        <taxon>Pezizomycotina</taxon>
        <taxon>Dothideomycetes</taxon>
        <taxon>Dothideomycetidae</taxon>
        <taxon>Mycosphaerellales</taxon>
        <taxon>Teratosphaeriaceae</taxon>
        <taxon>Neohortaea</taxon>
    </lineage>
</organism>
<dbReference type="PANTHER" id="PTHR37535">
    <property type="entry name" value="FLUG DOMAIN PROTEIN"/>
    <property type="match status" value="1"/>
</dbReference>
<name>A0A6A6PFF2_9PEZI</name>
<sequence length="415" mass="47127">MRKPAREGTVSADDEGNTLETSKDSCKNPAEYYSRTEENFDATRLTQKNLRERERVSPGLDHTAVVRVVLHRDKYCQFRDKDPLETLKLIPIQILHNFLHWMLQKRSDSLRAASTLQTYWNTFCLVRKKETGCHTIDPLIKSQMHGVRQRLAEEFKLNTEKKLKPIMRAEDEFELLKTFWSSPEFTVEHERLRVQLALLLQLAGITGNRPGALVGLRYEHIKVTLLRNPSGSEWPSVLIELMFKNTTGYIGLKMRSYTHSASILCPTLKLHRRYTCGIPDVPSEPCLLLCPRITLLSLLFSDKAFAAPGLTHPKKQFELNQQELPIKGSMTGVPLFRRLESTVHGLRVSSIAAATDNWRRGSMATLGTVTGFELPVGPHCFRRGNGEALDNSSLISDSQRNLILQHASSAVFQHD</sequence>
<protein>
    <recommendedName>
        <fullName evidence="4">Tyr recombinase domain-containing protein</fullName>
    </recommendedName>
</protein>
<evidence type="ECO:0000313" key="3">
    <source>
        <dbReference type="Proteomes" id="UP000799767"/>
    </source>
</evidence>
<evidence type="ECO:0000313" key="2">
    <source>
        <dbReference type="EMBL" id="KAF2478441.1"/>
    </source>
</evidence>
<dbReference type="InterPro" id="IPR021842">
    <property type="entry name" value="DUF3435"/>
</dbReference>
<dbReference type="EMBL" id="MU001654">
    <property type="protein sequence ID" value="KAF2478441.1"/>
    <property type="molecule type" value="Genomic_DNA"/>
</dbReference>